<dbReference type="GO" id="GO:0016539">
    <property type="term" value="P:intein-mediated protein splicing"/>
    <property type="evidence" value="ECO:0007669"/>
    <property type="project" value="InterPro"/>
</dbReference>
<evidence type="ECO:0000256" key="2">
    <source>
        <dbReference type="ARBA" id="ARBA00022679"/>
    </source>
</evidence>
<dbReference type="Gene3D" id="1.10.150.870">
    <property type="match status" value="1"/>
</dbReference>
<keyword evidence="7" id="KW-0651">Protein splicing</keyword>
<evidence type="ECO:0000256" key="9">
    <source>
        <dbReference type="SAM" id="MobiDB-lite"/>
    </source>
</evidence>
<feature type="domain" description="DOD-type homing endonuclease" evidence="10">
    <location>
        <begin position="732"/>
        <end position="868"/>
    </location>
</feature>
<dbReference type="InterPro" id="IPR004805">
    <property type="entry name" value="DnaE2/DnaE/PolC"/>
</dbReference>
<dbReference type="PROSITE" id="PS50817">
    <property type="entry name" value="INTEIN_N_TER"/>
    <property type="match status" value="1"/>
</dbReference>
<evidence type="ECO:0000256" key="4">
    <source>
        <dbReference type="ARBA" id="ARBA00022705"/>
    </source>
</evidence>
<dbReference type="GO" id="GO:0008408">
    <property type="term" value="F:3'-5' exonuclease activity"/>
    <property type="evidence" value="ECO:0007669"/>
    <property type="project" value="InterPro"/>
</dbReference>
<dbReference type="Pfam" id="PF02811">
    <property type="entry name" value="PHP"/>
    <property type="match status" value="1"/>
</dbReference>
<dbReference type="KEGG" id="blin:BLSMQ_2771"/>
<organism evidence="11 12">
    <name type="scientific">Brevibacterium aurantiacum</name>
    <dbReference type="NCBI Taxonomy" id="273384"/>
    <lineage>
        <taxon>Bacteria</taxon>
        <taxon>Bacillati</taxon>
        <taxon>Actinomycetota</taxon>
        <taxon>Actinomycetes</taxon>
        <taxon>Micrococcales</taxon>
        <taxon>Brevibacteriaceae</taxon>
        <taxon>Brevibacterium</taxon>
    </lineage>
</organism>
<dbReference type="Pfam" id="PF17657">
    <property type="entry name" value="DNA_pol3_finger"/>
    <property type="match status" value="1"/>
</dbReference>
<name>A0A1D7W5Y8_BREAU</name>
<evidence type="ECO:0000259" key="10">
    <source>
        <dbReference type="PROSITE" id="PS50819"/>
    </source>
</evidence>
<dbReference type="PANTHER" id="PTHR32294:SF0">
    <property type="entry name" value="DNA POLYMERASE III SUBUNIT ALPHA"/>
    <property type="match status" value="1"/>
</dbReference>
<dbReference type="InterPro" id="IPR029460">
    <property type="entry name" value="DNAPol_HHH"/>
</dbReference>
<dbReference type="InterPro" id="IPR011708">
    <property type="entry name" value="DNA_pol3_alpha_NTPase_dom"/>
</dbReference>
<dbReference type="Pfam" id="PF14579">
    <property type="entry name" value="HHH_6"/>
    <property type="match status" value="1"/>
</dbReference>
<dbReference type="InterPro" id="IPR040982">
    <property type="entry name" value="DNA_pol3_finger"/>
</dbReference>
<reference evidence="12" key="1">
    <citation type="submission" date="2016-09" db="EMBL/GenBank/DDBJ databases">
        <title>Complete Genome Sequence of Brevibacterium linens SMQ-1335.</title>
        <authorList>
            <person name="de Melo A.G."/>
            <person name="Labrie S.J."/>
            <person name="Dumaresq J."/>
            <person name="Roberts R.J."/>
            <person name="Tremblay D.M."/>
            <person name="Moineau S."/>
        </authorList>
    </citation>
    <scope>NUCLEOTIDE SEQUENCE [LARGE SCALE GENOMIC DNA]</scope>
    <source>
        <strain evidence="12">SMQ-1335</strain>
    </source>
</reference>
<dbReference type="InterPro" id="IPR003141">
    <property type="entry name" value="Pol/His_phosphatase_N"/>
</dbReference>
<dbReference type="InterPro" id="IPR004860">
    <property type="entry name" value="LAGLIDADG_dom"/>
</dbReference>
<proteinExistence type="predicted"/>
<accession>A0A1D7W5Y8</accession>
<keyword evidence="5" id="KW-0068">Autocatalytic cleavage</keyword>
<feature type="region of interest" description="Disordered" evidence="9">
    <location>
        <begin position="1712"/>
        <end position="1804"/>
    </location>
</feature>
<dbReference type="InterPro" id="IPR030934">
    <property type="entry name" value="Intein_C"/>
</dbReference>
<evidence type="ECO:0000256" key="7">
    <source>
        <dbReference type="ARBA" id="ARBA00023000"/>
    </source>
</evidence>
<dbReference type="Gene3D" id="2.170.16.10">
    <property type="entry name" value="Hedgehog/Intein (Hint) domain"/>
    <property type="match status" value="1"/>
</dbReference>
<protein>
    <recommendedName>
        <fullName evidence="1">DNA-directed DNA polymerase</fullName>
        <ecNumber evidence="1">2.7.7.7</ecNumber>
    </recommendedName>
</protein>
<dbReference type="InterPro" id="IPR027434">
    <property type="entry name" value="Homing_endonucl"/>
</dbReference>
<dbReference type="SMART" id="SM00305">
    <property type="entry name" value="HintC"/>
    <property type="match status" value="1"/>
</dbReference>
<dbReference type="SUPFAM" id="SSF51294">
    <property type="entry name" value="Hedgehog/intein (Hint) domain"/>
    <property type="match status" value="1"/>
</dbReference>
<dbReference type="PROSITE" id="PS50819">
    <property type="entry name" value="INTEIN_ENDONUCLEASE"/>
    <property type="match status" value="1"/>
</dbReference>
<dbReference type="InterPro" id="IPR006142">
    <property type="entry name" value="INTEIN"/>
</dbReference>
<dbReference type="GO" id="GO:0003887">
    <property type="term" value="F:DNA-directed DNA polymerase activity"/>
    <property type="evidence" value="ECO:0007669"/>
    <property type="project" value="UniProtKB-KW"/>
</dbReference>
<dbReference type="PROSITE" id="PS50818">
    <property type="entry name" value="INTEIN_C_TER"/>
    <property type="match status" value="1"/>
</dbReference>
<feature type="compositionally biased region" description="Low complexity" evidence="9">
    <location>
        <begin position="1772"/>
        <end position="1799"/>
    </location>
</feature>
<dbReference type="SMART" id="SM00481">
    <property type="entry name" value="POLIIIAc"/>
    <property type="match status" value="1"/>
</dbReference>
<comment type="catalytic activity">
    <reaction evidence="8">
        <text>DNA(n) + a 2'-deoxyribonucleoside 5'-triphosphate = DNA(n+1) + diphosphate</text>
        <dbReference type="Rhea" id="RHEA:22508"/>
        <dbReference type="Rhea" id="RHEA-COMP:17339"/>
        <dbReference type="Rhea" id="RHEA-COMP:17340"/>
        <dbReference type="ChEBI" id="CHEBI:33019"/>
        <dbReference type="ChEBI" id="CHEBI:61560"/>
        <dbReference type="ChEBI" id="CHEBI:173112"/>
        <dbReference type="EC" id="2.7.7.7"/>
    </reaction>
</comment>
<sequence>MLDGFGRIDDMVRHAYNSGQKALAITDHGTIGGTYKLHDACHKLKDDLVEAGDLDADAELPVKPIYGIEAYMAIGSRHERNLMTVPRDGGDSDNYEKSEVSSHKKKKYDHLTILAINETGWSNLLTLHRKSYDSCWGKHPRMDYELLAEHHEGLIVLTGCLAGPVAGPLHRGDRESAAENLNTLIDIFGSENTYVEIMDHDIASETAITGDLVGLADEAGVEVVATNDCHFTHERDEPIHESWLAVQSGTTISDPNRFQFNGTGYYLKTEDEMRAIRDEDWWDRAVETTMSIADRVDGDAMPAAKRRLPNFPVPEDFTISDKKRRLSKVLLATGKKVAWTDADHYLFAKVNEGAKFRYGAPLTDDIKSRIKEEFSVVSGMGFSDYFLIVDDIITWARSEGIAVGPGRGCLRGDSRVWTPSGYKNIKDISVGDHVRTHTGAIRPVANTFAYDVNEDLIKIDGYYSGSGVAMTADHKVLVRKAELETDPRRTKGGAVFAPEATSPQEWTEARNVSIGDLLCVPLPTSTGNAPAVIDVAPLLPEAPEGIDFIVTNSEIIERVPVNHPYPYSVREVSRSTGLSRSVIQAHVGIGGDFDAPLPPVFTTNARSTRLRDRLAGELRSRGYSSFHQWNSDVLANRYSNNFAHSAAAISKSLSIAPNTLRAIAKSHPFTGDVMITKSWSQRSKIARAKLATTLREAGFTSFDHWDAYVGTNAVKEVRTPRHIAIDDNLLFLVGAFASNGWLASGAKRKVGWAEQRSTSDSTIPDAIRQVWGLETSRYDHAQTDLTQWEVHSASVRALFRSLVPTYFMTAQTKHLPEWTADLTIANKTTLLRGLWWGDGSVADNRWSYSTSSPRLMEQVRDLLWSIGAPAGVSVDNRTDDREEFANRSVAYKIRTTREFGSAPAQCGFVDDKFVYSRVRSISTVPGCRKVYDIEIPGDHSFMTDSFVVHNSSAGSICSYATGIVNVDPMRYNLLFERFLEPGRADMPDIDVDFEQRHRDKVIAYISRRWGSDMVAKIGTYGSALSKEAFQKAAKVIGRPELSLLSKKLPVSGGKPMKFADALDEDNIEGRDFRQAVIDGADDDADELLDTARGFEGTVWTKGIHACGIVISDEPLTNLVPLAVDVKSANNPDRAGYSVTEWEGPELENYGLLKMDVLGLRNLDIMVTAAESIKADTDEDIDILHGIPDPTDIANPRIKRVWDLISSGQTAGLFQLESSGMIDVCENVAPHSLEELSAVIALFRPGPISAKMPDLFADRKHGRATIDYEKYTHNEVEQKAIDSVLGETQGCIVYQEQLMRLGTVVAGFDANWRSKLRKAVGKKKKALMDEVGEKFIADACQEMELADGSIKPAFAAETAQRLWDDFKGSADYLFNASHSFAYAQLAYTGAYLKANWPAHYGAAILSVTSDDDKRQSAFTSLMREGISIESASVNSSQYSTAALSSDKVVLGLSEIKDCGKSSKDLVAEREANGPFASFADFMKRCPTSVDSGAIESLIAAGACDVFGPRKALMRVVRAGRKNPNIALGEDEYSIIERAKRQKDKTGLVTADTHPMTLLEGEIRQWKDEHAPTSTWAKLRRATKAEDGQSLTTVGMISKWDVRWTRDGRSQYVRFTVETAHEALDGIAFQSSLDRLSRKDESIMVGDLATVSGDIQVAERVGTDDTDEQTYDISREIKAFRIGKLDIEEASPEESAIDLSAILACYRPVEVAPPEDVEAQEPVAESSTENKPQDDDDDDQDNGGDDEPDGGGDGSDTPNGTEGPEPAEEDATEPEPVAIPDTIPTATPTPATTAATSTSTAGARTWDDALADVRRIPDTSVALLDDAYMRTERPKDSVRYFRHSYRGVEENYMP</sequence>
<dbReference type="PANTHER" id="PTHR32294">
    <property type="entry name" value="DNA POLYMERASE III SUBUNIT ALPHA"/>
    <property type="match status" value="1"/>
</dbReference>
<dbReference type="SMART" id="SM00306">
    <property type="entry name" value="HintN"/>
    <property type="match status" value="1"/>
</dbReference>
<keyword evidence="4" id="KW-0235">DNA replication</keyword>
<evidence type="ECO:0000313" key="12">
    <source>
        <dbReference type="Proteomes" id="UP000094793"/>
    </source>
</evidence>
<dbReference type="InterPro" id="IPR006141">
    <property type="entry name" value="Intein_N"/>
</dbReference>
<keyword evidence="6" id="KW-0239">DNA-directed DNA polymerase</keyword>
<keyword evidence="3 11" id="KW-0548">Nucleotidyltransferase</keyword>
<dbReference type="Gene3D" id="3.20.20.140">
    <property type="entry name" value="Metal-dependent hydrolases"/>
    <property type="match status" value="1"/>
</dbReference>
<dbReference type="InterPro" id="IPR003586">
    <property type="entry name" value="Hint_dom_C"/>
</dbReference>
<evidence type="ECO:0000256" key="6">
    <source>
        <dbReference type="ARBA" id="ARBA00022932"/>
    </source>
</evidence>
<dbReference type="InterPro" id="IPR003587">
    <property type="entry name" value="Hint_dom_N"/>
</dbReference>
<gene>
    <name evidence="11" type="ORF">BLSMQ_2771</name>
</gene>
<dbReference type="GO" id="GO:0006260">
    <property type="term" value="P:DNA replication"/>
    <property type="evidence" value="ECO:0007669"/>
    <property type="project" value="UniProtKB-KW"/>
</dbReference>
<dbReference type="PATRIC" id="fig|1703.10.peg.2860"/>
<dbReference type="InterPro" id="IPR036844">
    <property type="entry name" value="Hint_dom_sf"/>
</dbReference>
<evidence type="ECO:0000256" key="3">
    <source>
        <dbReference type="ARBA" id="ARBA00022695"/>
    </source>
</evidence>
<dbReference type="EMBL" id="CP017150">
    <property type="protein sequence ID" value="AOP54477.1"/>
    <property type="molecule type" value="Genomic_DNA"/>
</dbReference>
<dbReference type="InterPro" id="IPR004042">
    <property type="entry name" value="Intein_endonuc_central"/>
</dbReference>
<feature type="compositionally biased region" description="Acidic residues" evidence="9">
    <location>
        <begin position="1732"/>
        <end position="1748"/>
    </location>
</feature>
<dbReference type="CDD" id="cd00081">
    <property type="entry name" value="Hint"/>
    <property type="match status" value="1"/>
</dbReference>
<evidence type="ECO:0000313" key="11">
    <source>
        <dbReference type="EMBL" id="AOP54477.1"/>
    </source>
</evidence>
<dbReference type="GO" id="GO:0004519">
    <property type="term" value="F:endonuclease activity"/>
    <property type="evidence" value="ECO:0007669"/>
    <property type="project" value="InterPro"/>
</dbReference>
<evidence type="ECO:0000256" key="5">
    <source>
        <dbReference type="ARBA" id="ARBA00022813"/>
    </source>
</evidence>
<dbReference type="Pfam" id="PF07733">
    <property type="entry name" value="DNA_pol3_alpha"/>
    <property type="match status" value="2"/>
</dbReference>
<dbReference type="EC" id="2.7.7.7" evidence="1"/>
<dbReference type="NCBIfam" id="TIGR00594">
    <property type="entry name" value="polc"/>
    <property type="match status" value="1"/>
</dbReference>
<dbReference type="InterPro" id="IPR016195">
    <property type="entry name" value="Pol/histidinol_Pase-like"/>
</dbReference>
<dbReference type="SUPFAM" id="SSF89550">
    <property type="entry name" value="PHP domain-like"/>
    <property type="match status" value="1"/>
</dbReference>
<dbReference type="Gene3D" id="3.10.28.10">
    <property type="entry name" value="Homing endonucleases"/>
    <property type="match status" value="1"/>
</dbReference>
<dbReference type="InterPro" id="IPR004013">
    <property type="entry name" value="PHP_dom"/>
</dbReference>
<dbReference type="SUPFAM" id="SSF55608">
    <property type="entry name" value="Homing endonucleases"/>
    <property type="match status" value="1"/>
</dbReference>
<keyword evidence="2 11" id="KW-0808">Transferase</keyword>
<dbReference type="PRINTS" id="PR00379">
    <property type="entry name" value="INTEIN"/>
</dbReference>
<dbReference type="NCBIfam" id="TIGR01443">
    <property type="entry name" value="intein_Cterm"/>
    <property type="match status" value="1"/>
</dbReference>
<dbReference type="Pfam" id="PF14528">
    <property type="entry name" value="LAGLIDADG_3"/>
    <property type="match status" value="1"/>
</dbReference>
<evidence type="ECO:0000256" key="1">
    <source>
        <dbReference type="ARBA" id="ARBA00012417"/>
    </source>
</evidence>
<evidence type="ECO:0000256" key="8">
    <source>
        <dbReference type="ARBA" id="ARBA00049244"/>
    </source>
</evidence>
<dbReference type="Proteomes" id="UP000094793">
    <property type="component" value="Chromosome"/>
</dbReference>